<keyword evidence="4" id="KW-0862">Zinc</keyword>
<dbReference type="SMART" id="SM00849">
    <property type="entry name" value="Lactamase_B"/>
    <property type="match status" value="1"/>
</dbReference>
<dbReference type="Gene3D" id="3.60.15.10">
    <property type="entry name" value="Ribonuclease Z/Hydroxyacylglutathione hydrolase-like"/>
    <property type="match status" value="1"/>
</dbReference>
<evidence type="ECO:0000256" key="4">
    <source>
        <dbReference type="ARBA" id="ARBA00022833"/>
    </source>
</evidence>
<dbReference type="PROSITE" id="PS51318">
    <property type="entry name" value="TAT"/>
    <property type="match status" value="1"/>
</dbReference>
<organism evidence="7 8">
    <name type="scientific">Siccirubricoccus deserti</name>
    <dbReference type="NCBI Taxonomy" id="2013562"/>
    <lineage>
        <taxon>Bacteria</taxon>
        <taxon>Pseudomonadati</taxon>
        <taxon>Pseudomonadota</taxon>
        <taxon>Alphaproteobacteria</taxon>
        <taxon>Acetobacterales</taxon>
        <taxon>Roseomonadaceae</taxon>
        <taxon>Siccirubricoccus</taxon>
    </lineage>
</organism>
<evidence type="ECO:0000256" key="2">
    <source>
        <dbReference type="ARBA" id="ARBA00022723"/>
    </source>
</evidence>
<dbReference type="Pfam" id="PF00753">
    <property type="entry name" value="Lactamase_B"/>
    <property type="match status" value="1"/>
</dbReference>
<reference evidence="7" key="1">
    <citation type="submission" date="2020-08" db="EMBL/GenBank/DDBJ databases">
        <authorList>
            <person name="Hu Y."/>
            <person name="Nguyen S.V."/>
            <person name="Li F."/>
            <person name="Fanning S."/>
        </authorList>
    </citation>
    <scope>NUCLEOTIDE SEQUENCE</scope>
    <source>
        <strain evidence="7">SYSU D8009</strain>
    </source>
</reference>
<dbReference type="Proteomes" id="UP000600101">
    <property type="component" value="Unassembled WGS sequence"/>
</dbReference>
<dbReference type="PANTHER" id="PTHR42978:SF6">
    <property type="entry name" value="QUORUM-QUENCHING LACTONASE YTNP-RELATED"/>
    <property type="match status" value="1"/>
</dbReference>
<name>A0A9X0QUY9_9PROT</name>
<evidence type="ECO:0000313" key="8">
    <source>
        <dbReference type="Proteomes" id="UP000600101"/>
    </source>
</evidence>
<dbReference type="CDD" id="cd07720">
    <property type="entry name" value="OPHC2-like_MBL-fold"/>
    <property type="match status" value="1"/>
</dbReference>
<dbReference type="EMBL" id="JACOMF010000001">
    <property type="protein sequence ID" value="MBC4013905.1"/>
    <property type="molecule type" value="Genomic_DNA"/>
</dbReference>
<dbReference type="GO" id="GO:0016787">
    <property type="term" value="F:hydrolase activity"/>
    <property type="evidence" value="ECO:0007669"/>
    <property type="project" value="UniProtKB-KW"/>
</dbReference>
<evidence type="ECO:0000256" key="1">
    <source>
        <dbReference type="ARBA" id="ARBA00007749"/>
    </source>
</evidence>
<keyword evidence="5" id="KW-0732">Signal</keyword>
<evidence type="ECO:0000313" key="7">
    <source>
        <dbReference type="EMBL" id="MBC4013905.1"/>
    </source>
</evidence>
<dbReference type="PANTHER" id="PTHR42978">
    <property type="entry name" value="QUORUM-QUENCHING LACTONASE YTNP-RELATED-RELATED"/>
    <property type="match status" value="1"/>
</dbReference>
<dbReference type="AlphaFoldDB" id="A0A9X0QUY9"/>
<sequence>MRMTRRALLAAALAAPALAGTAAAQAPAAAPAQQAPGYYRFKVGGFTVTTVYDGYNRRQVQGLVRNAPVEQVQAVLSESFLPTATYDGPYTVTFIDTGRQLIAFDTGTGGQMAPTAGLLPANMAAAGLDPAKVDLVVITHCHQDHIHGLTTRDGAAFFANAEVAVPKAEWAWWSDPTNESRSPQGQRVNFANVARRFAPYRDRLRRYAPGAELAPGLRAVAAPGHTPGHSLVHVADGGAQLMLLADTTHRPELFVRRPGLHSLFDFDAEMAEQTRRRVLDQVATDRVQVIGYHFPFPAVGHIAREPEGYRYIANAWS</sequence>
<evidence type="ECO:0000256" key="3">
    <source>
        <dbReference type="ARBA" id="ARBA00022801"/>
    </source>
</evidence>
<feature type="chain" id="PRO_5040724719" evidence="5">
    <location>
        <begin position="20"/>
        <end position="317"/>
    </location>
</feature>
<evidence type="ECO:0000259" key="6">
    <source>
        <dbReference type="SMART" id="SM00849"/>
    </source>
</evidence>
<dbReference type="InterPro" id="IPR036866">
    <property type="entry name" value="RibonucZ/Hydroxyglut_hydro"/>
</dbReference>
<keyword evidence="8" id="KW-1185">Reference proteome</keyword>
<comment type="similarity">
    <text evidence="1">Belongs to the metallo-beta-lactamase superfamily.</text>
</comment>
<dbReference type="SUPFAM" id="SSF56281">
    <property type="entry name" value="Metallo-hydrolase/oxidoreductase"/>
    <property type="match status" value="1"/>
</dbReference>
<evidence type="ECO:0000256" key="5">
    <source>
        <dbReference type="SAM" id="SignalP"/>
    </source>
</evidence>
<proteinExistence type="inferred from homology"/>
<gene>
    <name evidence="7" type="ORF">H7965_01105</name>
</gene>
<dbReference type="InterPro" id="IPR001279">
    <property type="entry name" value="Metallo-B-lactamas"/>
</dbReference>
<keyword evidence="3" id="KW-0378">Hydrolase</keyword>
<protein>
    <submittedName>
        <fullName evidence="7">MBL fold metallo-hydrolase</fullName>
    </submittedName>
</protein>
<dbReference type="RefSeq" id="WP_186768669.1">
    <property type="nucleotide sequence ID" value="NZ_JACOMF010000001.1"/>
</dbReference>
<feature type="signal peptide" evidence="5">
    <location>
        <begin position="1"/>
        <end position="19"/>
    </location>
</feature>
<dbReference type="GO" id="GO:0046872">
    <property type="term" value="F:metal ion binding"/>
    <property type="evidence" value="ECO:0007669"/>
    <property type="project" value="UniProtKB-KW"/>
</dbReference>
<dbReference type="InterPro" id="IPR006311">
    <property type="entry name" value="TAT_signal"/>
</dbReference>
<comment type="caution">
    <text evidence="7">The sequence shown here is derived from an EMBL/GenBank/DDBJ whole genome shotgun (WGS) entry which is preliminary data.</text>
</comment>
<keyword evidence="2" id="KW-0479">Metal-binding</keyword>
<feature type="domain" description="Metallo-beta-lactamase" evidence="6">
    <location>
        <begin position="89"/>
        <end position="293"/>
    </location>
</feature>
<accession>A0A9X0QUY9</accession>
<dbReference type="InterPro" id="IPR051013">
    <property type="entry name" value="MBL_superfamily_lactonases"/>
</dbReference>